<dbReference type="EMBL" id="ALWO02000014">
    <property type="protein sequence ID" value="EOZ99223.1"/>
    <property type="molecule type" value="Genomic_DNA"/>
</dbReference>
<reference evidence="1 2" key="1">
    <citation type="journal article" date="2013" name="Genome Announc.">
        <title>Draft Genome Sequence of Indibacter alkaliphilus Strain LW1T, Isolated from Lonar Lake, a Haloalkaline Lake in the Buldana District of Maharashtra, India.</title>
        <authorList>
            <person name="Singh A."/>
            <person name="Kumar Jangir P."/>
            <person name="Sharma R."/>
            <person name="Singh A."/>
            <person name="Kumar Pinnaka A."/>
            <person name="Shivaji S."/>
        </authorList>
    </citation>
    <scope>NUCLEOTIDE SEQUENCE [LARGE SCALE GENOMIC DNA]</scope>
    <source>
        <strain evidence="2">CCUG 57479 / KCTC 22604 / LW1</strain>
    </source>
</reference>
<sequence length="38" mass="4579">MLKFKKKSTQWVKNSLLSIEMQGKYLDLMEERYGRIEG</sequence>
<accession>S2EA57</accession>
<name>S2EA57_INDAL</name>
<dbReference type="AlphaFoldDB" id="S2EA57"/>
<dbReference type="STRING" id="1189612.A33Q_0601"/>
<evidence type="ECO:0000313" key="1">
    <source>
        <dbReference type="EMBL" id="EOZ99223.1"/>
    </source>
</evidence>
<protein>
    <submittedName>
        <fullName evidence="1">Uncharacterized protein</fullName>
    </submittedName>
</protein>
<organism evidence="1 2">
    <name type="scientific">Indibacter alkaliphilus (strain CCUG 57479 / KCTC 22604 / LW1)</name>
    <dbReference type="NCBI Taxonomy" id="1189612"/>
    <lineage>
        <taxon>Bacteria</taxon>
        <taxon>Pseudomonadati</taxon>
        <taxon>Bacteroidota</taxon>
        <taxon>Cytophagia</taxon>
        <taxon>Cytophagales</taxon>
        <taxon>Cyclobacteriaceae</taxon>
    </lineage>
</organism>
<proteinExistence type="predicted"/>
<comment type="caution">
    <text evidence="1">The sequence shown here is derived from an EMBL/GenBank/DDBJ whole genome shotgun (WGS) entry which is preliminary data.</text>
</comment>
<gene>
    <name evidence="1" type="ORF">A33Q_0601</name>
</gene>
<evidence type="ECO:0000313" key="2">
    <source>
        <dbReference type="Proteomes" id="UP000006073"/>
    </source>
</evidence>
<dbReference type="Proteomes" id="UP000006073">
    <property type="component" value="Unassembled WGS sequence"/>
</dbReference>
<keyword evidence="2" id="KW-1185">Reference proteome</keyword>